<comment type="caution">
    <text evidence="8">The sequence shown here is derived from an EMBL/GenBank/DDBJ whole genome shotgun (WGS) entry which is preliminary data.</text>
</comment>
<dbReference type="InterPro" id="IPR027417">
    <property type="entry name" value="P-loop_NTPase"/>
</dbReference>
<dbReference type="Gene3D" id="3.40.50.300">
    <property type="entry name" value="P-loop containing nucleotide triphosphate hydrolases"/>
    <property type="match status" value="2"/>
</dbReference>
<keyword evidence="6 7" id="KW-0472">Membrane</keyword>
<reference evidence="8" key="2">
    <citation type="journal article" date="2021" name="Sci. Rep.">
        <title>The distribution of antibiotic resistance genes in chicken gut microbiota commensals.</title>
        <authorList>
            <person name="Juricova H."/>
            <person name="Matiasovicova J."/>
            <person name="Kubasova T."/>
            <person name="Cejkova D."/>
            <person name="Rychlik I."/>
        </authorList>
    </citation>
    <scope>NUCLEOTIDE SEQUENCE</scope>
    <source>
        <strain evidence="8">An559</strain>
    </source>
</reference>
<dbReference type="PANTHER" id="PTHR37937">
    <property type="entry name" value="CONJUGATIVE TRANSFER: DNA TRANSPORT"/>
    <property type="match status" value="1"/>
</dbReference>
<dbReference type="PANTHER" id="PTHR37937:SF1">
    <property type="entry name" value="CONJUGATIVE TRANSFER: DNA TRANSPORT"/>
    <property type="match status" value="1"/>
</dbReference>
<reference evidence="8" key="1">
    <citation type="submission" date="2020-08" db="EMBL/GenBank/DDBJ databases">
        <authorList>
            <person name="Cejkova D."/>
            <person name="Kubasova T."/>
            <person name="Jahodarova E."/>
            <person name="Rychlik I."/>
        </authorList>
    </citation>
    <scope>NUCLEOTIDE SEQUENCE</scope>
    <source>
        <strain evidence="8">An559</strain>
    </source>
</reference>
<evidence type="ECO:0000313" key="9">
    <source>
        <dbReference type="Proteomes" id="UP000774750"/>
    </source>
</evidence>
<dbReference type="InterPro" id="IPR051539">
    <property type="entry name" value="T4SS-coupling_protein"/>
</dbReference>
<evidence type="ECO:0000256" key="7">
    <source>
        <dbReference type="SAM" id="Phobius"/>
    </source>
</evidence>
<name>A0A938X8Z8_9FIRM</name>
<dbReference type="Pfam" id="PF02534">
    <property type="entry name" value="T4SS-DNA_transf"/>
    <property type="match status" value="1"/>
</dbReference>
<dbReference type="EMBL" id="JACJKY010000008">
    <property type="protein sequence ID" value="MBM6920854.1"/>
    <property type="molecule type" value="Genomic_DNA"/>
</dbReference>
<dbReference type="InterPro" id="IPR003688">
    <property type="entry name" value="TraG/VirD4"/>
</dbReference>
<accession>A0A938X8Z8</accession>
<organism evidence="8 9">
    <name type="scientific">Merdimmobilis hominis</name>
    <dbReference type="NCBI Taxonomy" id="2897707"/>
    <lineage>
        <taxon>Bacteria</taxon>
        <taxon>Bacillati</taxon>
        <taxon>Bacillota</taxon>
        <taxon>Clostridia</taxon>
        <taxon>Eubacteriales</taxon>
        <taxon>Oscillospiraceae</taxon>
        <taxon>Merdimmobilis</taxon>
    </lineage>
</organism>
<feature type="transmembrane region" description="Helical" evidence="7">
    <location>
        <begin position="12"/>
        <end position="40"/>
    </location>
</feature>
<evidence type="ECO:0000256" key="1">
    <source>
        <dbReference type="ARBA" id="ARBA00004651"/>
    </source>
</evidence>
<keyword evidence="4 7" id="KW-0812">Transmembrane</keyword>
<protein>
    <submittedName>
        <fullName evidence="8">Type IV secretory system conjugative DNA transfer family protein</fullName>
    </submittedName>
</protein>
<evidence type="ECO:0000256" key="4">
    <source>
        <dbReference type="ARBA" id="ARBA00022692"/>
    </source>
</evidence>
<dbReference type="RefSeq" id="WP_204446187.1">
    <property type="nucleotide sequence ID" value="NZ_JACJKY010000008.1"/>
</dbReference>
<dbReference type="NCBIfam" id="NF045973">
    <property type="entry name" value="conju_CD1115"/>
    <property type="match status" value="1"/>
</dbReference>
<dbReference type="Proteomes" id="UP000774750">
    <property type="component" value="Unassembled WGS sequence"/>
</dbReference>
<evidence type="ECO:0000256" key="2">
    <source>
        <dbReference type="ARBA" id="ARBA00008806"/>
    </source>
</evidence>
<comment type="subcellular location">
    <subcellularLocation>
        <location evidence="1">Cell membrane</location>
        <topology evidence="1">Multi-pass membrane protein</topology>
    </subcellularLocation>
</comment>
<dbReference type="SUPFAM" id="SSF52540">
    <property type="entry name" value="P-loop containing nucleoside triphosphate hydrolases"/>
    <property type="match status" value="1"/>
</dbReference>
<evidence type="ECO:0000313" key="8">
    <source>
        <dbReference type="EMBL" id="MBM6920854.1"/>
    </source>
</evidence>
<evidence type="ECO:0000256" key="5">
    <source>
        <dbReference type="ARBA" id="ARBA00022989"/>
    </source>
</evidence>
<comment type="similarity">
    <text evidence="2">Belongs to the VirD4/TraG family.</text>
</comment>
<keyword evidence="9" id="KW-1185">Reference proteome</keyword>
<keyword evidence="5 7" id="KW-1133">Transmembrane helix</keyword>
<dbReference type="GO" id="GO:0005886">
    <property type="term" value="C:plasma membrane"/>
    <property type="evidence" value="ECO:0007669"/>
    <property type="project" value="UniProtKB-SubCell"/>
</dbReference>
<keyword evidence="3" id="KW-1003">Cell membrane</keyword>
<proteinExistence type="inferred from homology"/>
<evidence type="ECO:0000256" key="6">
    <source>
        <dbReference type="ARBA" id="ARBA00023136"/>
    </source>
</evidence>
<evidence type="ECO:0000256" key="3">
    <source>
        <dbReference type="ARBA" id="ARBA00022475"/>
    </source>
</evidence>
<dbReference type="AlphaFoldDB" id="A0A938X8Z8"/>
<dbReference type="CDD" id="cd01127">
    <property type="entry name" value="TrwB_TraG_TraD_VirD4"/>
    <property type="match status" value="1"/>
</dbReference>
<gene>
    <name evidence="8" type="ORF">H6A12_06780</name>
</gene>
<sequence>MRQDKFSKQNIILYVCGAVLVAWLALLIAPCMSDGIMGLINNFGTVMNNPFRIQLCEDSLKTVLILVGAYGLAIGIYLSTARNYRRREEHGSAKWGMPTLVNKKYADKNPTQNKLLTQNVAIGLDGRKHRRNLNILTCGGSGSGKTRFFAKPNIMNANTSFVCLDPKGELLRDTGNLLKAKGYDIRVVDLINMSKSHCYNPFVYLRDDNDIQRLVTNLFKNTTPKGSQSQDPFWDQAATMLLLALVFYLHYEAPPEEQNFPMVMEMIRAGEVKEDNENYRSTLDILFERLESRNPEHIALKYYRSYHSGSGKTLKSIQITLISRLEKFNLESLASITQTDELELSQLGERKMAIFAVIPDNDSSFNFIVGMLYTQMFQQLYYQADIVHDGRLPVHVHFVMDEFANVALPDEFDKLLATMRSREISVSIIIQNLAQLKALFEKQWESIIGNCDEFLYLGGNEQSTHEYVSKLLGKETIDTNTYGRSRGMHGNYSTNWQISGRELLDSAEVRMLDNQYALLFIRGERPIEDFKYDILKHPNVKLTTDGGAAPYRHGEDLISIASLSLDDDLLKKATAEPVDEDEYLFLCEEELEELIKHKLEVMRNERKQEEQ</sequence>